<protein>
    <submittedName>
        <fullName evidence="1">Uncharacterized protein</fullName>
    </submittedName>
</protein>
<dbReference type="OrthoDB" id="10299896at2759"/>
<organism evidence="1 2">
    <name type="scientific">Paramecium octaurelia</name>
    <dbReference type="NCBI Taxonomy" id="43137"/>
    <lineage>
        <taxon>Eukaryota</taxon>
        <taxon>Sar</taxon>
        <taxon>Alveolata</taxon>
        <taxon>Ciliophora</taxon>
        <taxon>Intramacronucleata</taxon>
        <taxon>Oligohymenophorea</taxon>
        <taxon>Peniculida</taxon>
        <taxon>Parameciidae</taxon>
        <taxon>Paramecium</taxon>
    </lineage>
</organism>
<dbReference type="OMA" id="GKMHQVK"/>
<reference evidence="1" key="1">
    <citation type="submission" date="2021-01" db="EMBL/GenBank/DDBJ databases">
        <authorList>
            <consortium name="Genoscope - CEA"/>
            <person name="William W."/>
        </authorList>
    </citation>
    <scope>NUCLEOTIDE SEQUENCE</scope>
</reference>
<name>A0A8S1XHR3_PAROT</name>
<gene>
    <name evidence="1" type="ORF">POCTA_138.1.T1220064</name>
</gene>
<accession>A0A8S1XHR3</accession>
<keyword evidence="2" id="KW-1185">Reference proteome</keyword>
<sequence length="186" mass="22030">MQLKGNLDKERGGVFLRTRFRYALIQFLQTIFQQQNQNLIITFLLMSHSSDITQISDQNSLVQKPIIPEDEVNILKAQKSDVPIGKMHQVKLPSAILSKKQIELKKNNLLHLKMWNTKSDEEMEKINEVFKLFRRKFGRNAQYLDEFFTILSRANLDLELVQQLIQFEDKFLKKYIQDRSSENRID</sequence>
<dbReference type="AlphaFoldDB" id="A0A8S1XHR3"/>
<evidence type="ECO:0000313" key="2">
    <source>
        <dbReference type="Proteomes" id="UP000683925"/>
    </source>
</evidence>
<dbReference type="EMBL" id="CAJJDP010000122">
    <property type="protein sequence ID" value="CAD8200527.1"/>
    <property type="molecule type" value="Genomic_DNA"/>
</dbReference>
<dbReference type="Proteomes" id="UP000683925">
    <property type="component" value="Unassembled WGS sequence"/>
</dbReference>
<proteinExistence type="predicted"/>
<comment type="caution">
    <text evidence="1">The sequence shown here is derived from an EMBL/GenBank/DDBJ whole genome shotgun (WGS) entry which is preliminary data.</text>
</comment>
<evidence type="ECO:0000313" key="1">
    <source>
        <dbReference type="EMBL" id="CAD8200527.1"/>
    </source>
</evidence>